<dbReference type="AlphaFoldDB" id="A0AA87ZX63"/>
<accession>A0AA87ZX63</accession>
<comment type="caution">
    <text evidence="2">The sequence shown here is derived from an EMBL/GenBank/DDBJ whole genome shotgun (WGS) entry which is preliminary data.</text>
</comment>
<dbReference type="Proteomes" id="UP001187192">
    <property type="component" value="Unassembled WGS sequence"/>
</dbReference>
<proteinExistence type="predicted"/>
<evidence type="ECO:0000313" key="2">
    <source>
        <dbReference type="EMBL" id="GMN40650.1"/>
    </source>
</evidence>
<evidence type="ECO:0000256" key="1">
    <source>
        <dbReference type="SAM" id="MobiDB-lite"/>
    </source>
</evidence>
<protein>
    <submittedName>
        <fullName evidence="2">Uncharacterized protein</fullName>
    </submittedName>
</protein>
<reference evidence="2" key="1">
    <citation type="submission" date="2023-07" db="EMBL/GenBank/DDBJ databases">
        <title>draft genome sequence of fig (Ficus carica).</title>
        <authorList>
            <person name="Takahashi T."/>
            <person name="Nishimura K."/>
        </authorList>
    </citation>
    <scope>NUCLEOTIDE SEQUENCE</scope>
</reference>
<sequence>MLLTHRQEVVNRLEGVGGLAGSGIPPGFVGAQKSCGLGSRAGVARGLRLAAGLTRAWLRFGLEWRAHGLSRAMAIPAEERREKGKERKKEGEEKKTK</sequence>
<organism evidence="2 3">
    <name type="scientific">Ficus carica</name>
    <name type="common">Common fig</name>
    <dbReference type="NCBI Taxonomy" id="3494"/>
    <lineage>
        <taxon>Eukaryota</taxon>
        <taxon>Viridiplantae</taxon>
        <taxon>Streptophyta</taxon>
        <taxon>Embryophyta</taxon>
        <taxon>Tracheophyta</taxon>
        <taxon>Spermatophyta</taxon>
        <taxon>Magnoliopsida</taxon>
        <taxon>eudicotyledons</taxon>
        <taxon>Gunneridae</taxon>
        <taxon>Pentapetalae</taxon>
        <taxon>rosids</taxon>
        <taxon>fabids</taxon>
        <taxon>Rosales</taxon>
        <taxon>Moraceae</taxon>
        <taxon>Ficeae</taxon>
        <taxon>Ficus</taxon>
    </lineage>
</organism>
<feature type="compositionally biased region" description="Basic and acidic residues" evidence="1">
    <location>
        <begin position="77"/>
        <end position="97"/>
    </location>
</feature>
<feature type="region of interest" description="Disordered" evidence="1">
    <location>
        <begin position="74"/>
        <end position="97"/>
    </location>
</feature>
<name>A0AA87ZX63_FICCA</name>
<keyword evidence="3" id="KW-1185">Reference proteome</keyword>
<gene>
    <name evidence="2" type="ORF">TIFTF001_009876</name>
</gene>
<dbReference type="EMBL" id="BTGU01000011">
    <property type="protein sequence ID" value="GMN40650.1"/>
    <property type="molecule type" value="Genomic_DNA"/>
</dbReference>
<evidence type="ECO:0000313" key="3">
    <source>
        <dbReference type="Proteomes" id="UP001187192"/>
    </source>
</evidence>